<evidence type="ECO:0000256" key="2">
    <source>
        <dbReference type="SAM" id="MobiDB-lite"/>
    </source>
</evidence>
<dbReference type="InterPro" id="IPR036872">
    <property type="entry name" value="CH_dom_sf"/>
</dbReference>
<evidence type="ECO:0000313" key="4">
    <source>
        <dbReference type="Proteomes" id="UP001652580"/>
    </source>
</evidence>
<feature type="compositionally biased region" description="Basic and acidic residues" evidence="2">
    <location>
        <begin position="154"/>
        <end position="163"/>
    </location>
</feature>
<feature type="region of interest" description="Disordered" evidence="2">
    <location>
        <begin position="133"/>
        <end position="311"/>
    </location>
</feature>
<dbReference type="Pfam" id="PF00307">
    <property type="entry name" value="CH"/>
    <property type="match status" value="1"/>
</dbReference>
<dbReference type="RefSeq" id="XP_057382548.1">
    <property type="nucleotide sequence ID" value="XM_057526565.1"/>
</dbReference>
<dbReference type="CDD" id="cd21258">
    <property type="entry name" value="CH_SMTNA"/>
    <property type="match status" value="1"/>
</dbReference>
<keyword evidence="4" id="KW-1185">Reference proteome</keyword>
<feature type="coiled-coil region" evidence="1">
    <location>
        <begin position="30"/>
        <end position="59"/>
    </location>
</feature>
<dbReference type="PANTHER" id="PTHR23167">
    <property type="entry name" value="CALPONIN HOMOLOGY DOMAIN-CONTAINING PROTEIN DDB_G0272472-RELATED"/>
    <property type="match status" value="1"/>
</dbReference>
<feature type="domain" description="Calponin-homology (CH)" evidence="3">
    <location>
        <begin position="600"/>
        <end position="707"/>
    </location>
</feature>
<dbReference type="PANTHER" id="PTHR23167:SF52">
    <property type="entry name" value="SMOOTHELIN"/>
    <property type="match status" value="1"/>
</dbReference>
<feature type="compositionally biased region" description="Polar residues" evidence="2">
    <location>
        <begin position="446"/>
        <end position="469"/>
    </location>
</feature>
<protein>
    <submittedName>
        <fullName evidence="5">Smoothelin isoform X7</fullName>
    </submittedName>
</protein>
<name>A0ABM3RY71_BALAC</name>
<dbReference type="Gene3D" id="1.10.418.10">
    <property type="entry name" value="Calponin-like domain"/>
    <property type="match status" value="1"/>
</dbReference>
<feature type="compositionally biased region" description="Low complexity" evidence="2">
    <location>
        <begin position="193"/>
        <end position="213"/>
    </location>
</feature>
<dbReference type="InterPro" id="IPR022189">
    <property type="entry name" value="SMTN"/>
</dbReference>
<feature type="region of interest" description="Disordered" evidence="2">
    <location>
        <begin position="419"/>
        <end position="568"/>
    </location>
</feature>
<accession>A0ABM3RY71</accession>
<gene>
    <name evidence="5" type="primary">SMTN</name>
</gene>
<feature type="compositionally biased region" description="Pro residues" evidence="2">
    <location>
        <begin position="234"/>
        <end position="254"/>
    </location>
</feature>
<feature type="region of interest" description="Disordered" evidence="2">
    <location>
        <begin position="573"/>
        <end position="592"/>
    </location>
</feature>
<evidence type="ECO:0000256" key="1">
    <source>
        <dbReference type="SAM" id="Coils"/>
    </source>
</evidence>
<dbReference type="SMART" id="SM00033">
    <property type="entry name" value="CH"/>
    <property type="match status" value="1"/>
</dbReference>
<dbReference type="PROSITE" id="PS50021">
    <property type="entry name" value="CH"/>
    <property type="match status" value="1"/>
</dbReference>
<keyword evidence="1" id="KW-0175">Coiled coil</keyword>
<dbReference type="GeneID" id="103018169"/>
<feature type="compositionally biased region" description="Low complexity" evidence="2">
    <location>
        <begin position="299"/>
        <end position="311"/>
    </location>
</feature>
<sequence length="718" mass="78688">MADETLAGLDEGALRKLLEVTADLAERRRIRSAIRELQRQELEREEEALASKRFRAERQDNKENWLHSQQREAEQRAALARLAGRLESMSDVEELTTLLRGAAEYEERKLIRAAIRRVRAQEIEAAILAGRLCSGRPNSGSREDSKGRAAHRLNRCEVPKPEEQEQQAEVPEPTPTPSGTSYDVTTVTLLLRAPPGGTPSSPASADSSPTTTSPEPPLEPAEAPCPATEALGSPEPPPSPPRAASPEPQEPPATPSTEGQVVNKLLRGPTEPPAAHGPTKGPSDTKRAELTLGLRAPPTLLSTSSGGKSTITHISSPGNLARLGSVTHVTSFSHASPGSRGGCSIKMEPEPAEPPSAAVEVANGAEQTRVDKAPERRSPLSAEELMVIEDESVLDKMLDQTTNFEERKLIRAALRELRQRKRDQRDKERERRLQETRARPGEGRGNTATKTTTRHSQQTADGSAVSTVTKTERLVHSNDGRRTARTTTVESSFVRRSENGGGSTMMQTKTFSSSSSKKMGSIFDREDEASPRPGSLAALEKRQAEKKKELMKAQSLPKTSASQARKAMIEKLEKEGAACSSGGPRAAVQRSTSFGVPNANSIKQMLLDWCRAKTRGYEHVDIQNFSSSWSDGMAFCALVHNFFPEAFDYGQLSPQNRRQNFEVAFSSAEMLVDCVPLVEVEDMMIMGKKPDPKCVFTYVQSLYNHLRRHELRLHGKNV</sequence>
<evidence type="ECO:0000313" key="5">
    <source>
        <dbReference type="RefSeq" id="XP_057382548.1"/>
    </source>
</evidence>
<proteinExistence type="predicted"/>
<dbReference type="Pfam" id="PF12510">
    <property type="entry name" value="Smoothelin"/>
    <property type="match status" value="3"/>
</dbReference>
<organism evidence="4 5">
    <name type="scientific">Balaenoptera acutorostrata</name>
    <name type="common">Common minke whale</name>
    <name type="synonym">Balaena rostrata</name>
    <dbReference type="NCBI Taxonomy" id="9767"/>
    <lineage>
        <taxon>Eukaryota</taxon>
        <taxon>Metazoa</taxon>
        <taxon>Chordata</taxon>
        <taxon>Craniata</taxon>
        <taxon>Vertebrata</taxon>
        <taxon>Euteleostomi</taxon>
        <taxon>Mammalia</taxon>
        <taxon>Eutheria</taxon>
        <taxon>Laurasiatheria</taxon>
        <taxon>Artiodactyla</taxon>
        <taxon>Whippomorpha</taxon>
        <taxon>Cetacea</taxon>
        <taxon>Mysticeti</taxon>
        <taxon>Balaenopteridae</taxon>
        <taxon>Balaenoptera</taxon>
    </lineage>
</organism>
<dbReference type="Proteomes" id="UP001652580">
    <property type="component" value="Chromosome 13"/>
</dbReference>
<feature type="compositionally biased region" description="Low complexity" evidence="2">
    <location>
        <begin position="220"/>
        <end position="233"/>
    </location>
</feature>
<dbReference type="InterPro" id="IPR050540">
    <property type="entry name" value="F-actin_Monoox_Mical"/>
</dbReference>
<dbReference type="InterPro" id="IPR001715">
    <property type="entry name" value="CH_dom"/>
</dbReference>
<feature type="compositionally biased region" description="Basic and acidic residues" evidence="2">
    <location>
        <begin position="419"/>
        <end position="442"/>
    </location>
</feature>
<feature type="compositionally biased region" description="Basic and acidic residues" evidence="2">
    <location>
        <begin position="539"/>
        <end position="551"/>
    </location>
</feature>
<feature type="compositionally biased region" description="Basic and acidic residues" evidence="2">
    <location>
        <begin position="470"/>
        <end position="482"/>
    </location>
</feature>
<evidence type="ECO:0000259" key="3">
    <source>
        <dbReference type="PROSITE" id="PS50021"/>
    </source>
</evidence>
<dbReference type="SUPFAM" id="SSF47576">
    <property type="entry name" value="Calponin-homology domain, CH-domain"/>
    <property type="match status" value="1"/>
</dbReference>
<feature type="compositionally biased region" description="Low complexity" evidence="2">
    <location>
        <begin position="504"/>
        <end position="521"/>
    </location>
</feature>
<feature type="compositionally biased region" description="Polar residues" evidence="2">
    <location>
        <begin position="178"/>
        <end position="188"/>
    </location>
</feature>
<reference evidence="5" key="1">
    <citation type="submission" date="2025-08" db="UniProtKB">
        <authorList>
            <consortium name="RefSeq"/>
        </authorList>
    </citation>
    <scope>IDENTIFICATION</scope>
</reference>